<dbReference type="RefSeq" id="WP_045750571.1">
    <property type="nucleotide sequence ID" value="NZ_LN794158.1"/>
</dbReference>
<feature type="chain" id="PRO_5002130510" evidence="10">
    <location>
        <begin position="20"/>
        <end position="236"/>
    </location>
</feature>
<dbReference type="InterPro" id="IPR002326">
    <property type="entry name" value="Cyt_c1"/>
</dbReference>
<dbReference type="Gene3D" id="1.10.760.10">
    <property type="entry name" value="Cytochrome c-like domain"/>
    <property type="match status" value="1"/>
</dbReference>
<keyword evidence="2 8" id="KW-0349">Heme</keyword>
<dbReference type="GO" id="GO:0046872">
    <property type="term" value="F:metal ion binding"/>
    <property type="evidence" value="ECO:0007669"/>
    <property type="project" value="UniProtKB-KW"/>
</dbReference>
<keyword evidence="13" id="KW-1185">Reference proteome</keyword>
<dbReference type="GO" id="GO:0020037">
    <property type="term" value="F:heme binding"/>
    <property type="evidence" value="ECO:0007669"/>
    <property type="project" value="InterPro"/>
</dbReference>
<dbReference type="SUPFAM" id="SSF46626">
    <property type="entry name" value="Cytochrome c"/>
    <property type="match status" value="1"/>
</dbReference>
<feature type="binding site" description="covalent" evidence="8">
    <location>
        <position position="49"/>
    </location>
    <ligand>
        <name>heme c</name>
        <dbReference type="ChEBI" id="CHEBI:61717"/>
    </ligand>
</feature>
<evidence type="ECO:0000313" key="12">
    <source>
        <dbReference type="EMBL" id="CEN55271.1"/>
    </source>
</evidence>
<feature type="binding site" description="covalent" evidence="8">
    <location>
        <position position="53"/>
    </location>
    <ligand>
        <name>heme c</name>
        <dbReference type="ChEBI" id="CHEBI:61717"/>
    </ligand>
</feature>
<sequence length="236" mass="26893">MKTKILLVLALLVPFLAAANEGVKLDHAPIDPNNQASLQRGAKTFVNYCLNCHSAAYMRYNRLQDIGLTDAQIKSNLMFAGDKVGDTMTVAMQKTEAKSWFGVTPPDLSVEARARGADWIYSYLRSFYRDDTRPTGWNNLVYEKVAMPHVLWTLQGEQVLKVDAKTETHRLVLNKPGIQTPAEYDQTIADLVNYLVFMAEPYKERDKHLGLLVLAFLGLMFVLSYYLKKEFWKDIH</sequence>
<evidence type="ECO:0000256" key="3">
    <source>
        <dbReference type="ARBA" id="ARBA00022692"/>
    </source>
</evidence>
<evidence type="ECO:0000313" key="13">
    <source>
        <dbReference type="Proteomes" id="UP000056322"/>
    </source>
</evidence>
<name>A0A0B7IXW2_9PROT</name>
<dbReference type="PROSITE" id="PS51007">
    <property type="entry name" value="CYTC"/>
    <property type="match status" value="1"/>
</dbReference>
<organism evidence="12 13">
    <name type="scientific">Candidatus Methylopumilus turicensis</name>
    <dbReference type="NCBI Taxonomy" id="1581680"/>
    <lineage>
        <taxon>Bacteria</taxon>
        <taxon>Pseudomonadati</taxon>
        <taxon>Pseudomonadota</taxon>
        <taxon>Betaproteobacteria</taxon>
        <taxon>Nitrosomonadales</taxon>
        <taxon>Methylophilaceae</taxon>
        <taxon>Candidatus Methylopumilus</taxon>
    </lineage>
</organism>
<dbReference type="Pfam" id="PF02167">
    <property type="entry name" value="Cytochrom_C1"/>
    <property type="match status" value="1"/>
</dbReference>
<dbReference type="GO" id="GO:0009055">
    <property type="term" value="F:electron transfer activity"/>
    <property type="evidence" value="ECO:0007669"/>
    <property type="project" value="InterPro"/>
</dbReference>
<evidence type="ECO:0000256" key="10">
    <source>
        <dbReference type="SAM" id="SignalP"/>
    </source>
</evidence>
<comment type="subcellular location">
    <subcellularLocation>
        <location evidence="1">Membrane</location>
    </subcellularLocation>
</comment>
<dbReference type="AlphaFoldDB" id="A0A0B7IXW2"/>
<dbReference type="OrthoDB" id="9798864at2"/>
<evidence type="ECO:0000256" key="8">
    <source>
        <dbReference type="PIRSR" id="PIRSR602326-1"/>
    </source>
</evidence>
<keyword evidence="10" id="KW-0732">Signal</keyword>
<keyword evidence="7 9" id="KW-0472">Membrane</keyword>
<proteinExistence type="predicted"/>
<dbReference type="PANTHER" id="PTHR10266">
    <property type="entry name" value="CYTOCHROME C1"/>
    <property type="match status" value="1"/>
</dbReference>
<evidence type="ECO:0000256" key="6">
    <source>
        <dbReference type="ARBA" id="ARBA00023004"/>
    </source>
</evidence>
<dbReference type="Proteomes" id="UP000056322">
    <property type="component" value="Chromosome 1"/>
</dbReference>
<keyword evidence="6 8" id="KW-0408">Iron</keyword>
<feature type="transmembrane region" description="Helical" evidence="9">
    <location>
        <begin position="209"/>
        <end position="227"/>
    </location>
</feature>
<evidence type="ECO:0000256" key="4">
    <source>
        <dbReference type="ARBA" id="ARBA00022723"/>
    </source>
</evidence>
<feature type="binding site" description="covalent" evidence="8">
    <location>
        <position position="52"/>
    </location>
    <ligand>
        <name>heme c</name>
        <dbReference type="ChEBI" id="CHEBI:61717"/>
    </ligand>
</feature>
<protein>
    <submittedName>
        <fullName evidence="12">Cytochrome c1</fullName>
    </submittedName>
</protein>
<keyword evidence="3 9" id="KW-0812">Transmembrane</keyword>
<evidence type="ECO:0000256" key="7">
    <source>
        <dbReference type="ARBA" id="ARBA00023136"/>
    </source>
</evidence>
<dbReference type="HOGENOM" id="CLU_078597_0_0_4"/>
<evidence type="ECO:0000256" key="9">
    <source>
        <dbReference type="SAM" id="Phobius"/>
    </source>
</evidence>
<feature type="domain" description="Cytochrome c" evidence="11">
    <location>
        <begin position="36"/>
        <end position="199"/>
    </location>
</feature>
<dbReference type="InterPro" id="IPR009056">
    <property type="entry name" value="Cyt_c-like_dom"/>
</dbReference>
<evidence type="ECO:0000256" key="2">
    <source>
        <dbReference type="ARBA" id="ARBA00022617"/>
    </source>
</evidence>
<reference evidence="13" key="1">
    <citation type="submission" date="2014-12" db="EMBL/GenBank/DDBJ databases">
        <authorList>
            <person name="Salcher M.M."/>
        </authorList>
    </citation>
    <scope>NUCLEOTIDE SEQUENCE [LARGE SCALE GENOMIC DNA]</scope>
    <source>
        <strain evidence="13">MMS-10A-171</strain>
    </source>
</reference>
<dbReference type="EMBL" id="LN794158">
    <property type="protein sequence ID" value="CEN55271.1"/>
    <property type="molecule type" value="Genomic_DNA"/>
</dbReference>
<comment type="cofactor">
    <cofactor evidence="8">
        <name>heme c</name>
        <dbReference type="ChEBI" id="CHEBI:61717"/>
    </cofactor>
    <text evidence="8">Binds 1 heme c group covalently per subunit.</text>
</comment>
<keyword evidence="5 9" id="KW-1133">Transmembrane helix</keyword>
<accession>A0A0B7IXW2</accession>
<dbReference type="STRING" id="1581680.BN1209_0217"/>
<dbReference type="KEGG" id="mbac:BN1209_0217"/>
<evidence type="ECO:0000256" key="5">
    <source>
        <dbReference type="ARBA" id="ARBA00022989"/>
    </source>
</evidence>
<evidence type="ECO:0000259" key="11">
    <source>
        <dbReference type="PROSITE" id="PS51007"/>
    </source>
</evidence>
<dbReference type="GO" id="GO:0016020">
    <property type="term" value="C:membrane"/>
    <property type="evidence" value="ECO:0007669"/>
    <property type="project" value="UniProtKB-SubCell"/>
</dbReference>
<gene>
    <name evidence="12" type="primary">petC</name>
    <name evidence="12" type="ORF">BN1209_0217</name>
</gene>
<dbReference type="PANTHER" id="PTHR10266:SF3">
    <property type="entry name" value="CYTOCHROME C1, HEME PROTEIN, MITOCHONDRIAL"/>
    <property type="match status" value="1"/>
</dbReference>
<keyword evidence="4 8" id="KW-0479">Metal-binding</keyword>
<feature type="signal peptide" evidence="10">
    <location>
        <begin position="1"/>
        <end position="19"/>
    </location>
</feature>
<evidence type="ECO:0000256" key="1">
    <source>
        <dbReference type="ARBA" id="ARBA00004370"/>
    </source>
</evidence>
<dbReference type="InterPro" id="IPR036909">
    <property type="entry name" value="Cyt_c-like_dom_sf"/>
</dbReference>